<reference evidence="12 13" key="1">
    <citation type="submission" date="2018-09" db="EMBL/GenBank/DDBJ databases">
        <authorList>
            <person name="Wang Z."/>
        </authorList>
    </citation>
    <scope>NUCLEOTIDE SEQUENCE [LARGE SCALE GENOMIC DNA]</scope>
    <source>
        <strain evidence="12 13">ALS 81</strain>
    </source>
</reference>
<evidence type="ECO:0000256" key="4">
    <source>
        <dbReference type="ARBA" id="ARBA00022475"/>
    </source>
</evidence>
<dbReference type="GO" id="GO:0015628">
    <property type="term" value="P:protein secretion by the type II secretion system"/>
    <property type="evidence" value="ECO:0007669"/>
    <property type="project" value="InterPro"/>
</dbReference>
<evidence type="ECO:0000256" key="2">
    <source>
        <dbReference type="ARBA" id="ARBA00010637"/>
    </source>
</evidence>
<keyword evidence="7 10" id="KW-0653">Protein transport</keyword>
<evidence type="ECO:0000256" key="7">
    <source>
        <dbReference type="ARBA" id="ARBA00022927"/>
    </source>
</evidence>
<dbReference type="Proteomes" id="UP000286482">
    <property type="component" value="Unassembled WGS sequence"/>
</dbReference>
<feature type="transmembrane region" description="Helical" evidence="11">
    <location>
        <begin position="15"/>
        <end position="33"/>
    </location>
</feature>
<dbReference type="RefSeq" id="WP_120356603.1">
    <property type="nucleotide sequence ID" value="NZ_RAQO01000012.1"/>
</dbReference>
<dbReference type="InterPro" id="IPR007690">
    <property type="entry name" value="T2SS_GspM"/>
</dbReference>
<gene>
    <name evidence="12" type="ORF">DBZ36_19205</name>
</gene>
<evidence type="ECO:0000256" key="11">
    <source>
        <dbReference type="SAM" id="Phobius"/>
    </source>
</evidence>
<dbReference type="EMBL" id="RAQO01000012">
    <property type="protein sequence ID" value="RKF13190.1"/>
    <property type="molecule type" value="Genomic_DNA"/>
</dbReference>
<keyword evidence="6 11" id="KW-0812">Transmembrane</keyword>
<dbReference type="AlphaFoldDB" id="A0A420E665"/>
<accession>A0A420E665</accession>
<sequence>MKQWWVQLQKREQQLLIVASMFAFFALVYWGIWQPLSSQKANLSQRLQTQQVLLDWALDNRDRLKQAPQQADGSFDNLNQLVSSTARANAITITRLLPKENQVELWIDAVRFESLLTWLEQLKKNHGVSTLLLEVEEIEQRSAWVKVRRLKLGESQ</sequence>
<comment type="caution">
    <text evidence="12">The sequence shown here is derived from an EMBL/GenBank/DDBJ whole genome shotgun (WGS) entry which is preliminary data.</text>
</comment>
<dbReference type="GO" id="GO:0005886">
    <property type="term" value="C:plasma membrane"/>
    <property type="evidence" value="ECO:0007669"/>
    <property type="project" value="UniProtKB-SubCell"/>
</dbReference>
<dbReference type="PIRSF" id="PIRSF006291">
    <property type="entry name" value="GspM"/>
    <property type="match status" value="1"/>
</dbReference>
<keyword evidence="4 10" id="KW-1003">Cell membrane</keyword>
<comment type="subcellular location">
    <subcellularLocation>
        <location evidence="1">Cell inner membrane</location>
        <topology evidence="1">Single-pass membrane protein</topology>
    </subcellularLocation>
</comment>
<name>A0A420E665_9ALTE</name>
<proteinExistence type="inferred from homology"/>
<evidence type="ECO:0000313" key="12">
    <source>
        <dbReference type="EMBL" id="RKF13190.1"/>
    </source>
</evidence>
<dbReference type="Gene3D" id="3.30.1360.100">
    <property type="entry name" value="General secretion pathway protein M, EpsM"/>
    <property type="match status" value="1"/>
</dbReference>
<dbReference type="OrthoDB" id="6624834at2"/>
<evidence type="ECO:0000256" key="3">
    <source>
        <dbReference type="ARBA" id="ARBA00022448"/>
    </source>
</evidence>
<keyword evidence="3 10" id="KW-0813">Transport</keyword>
<keyword evidence="9 10" id="KW-0472">Membrane</keyword>
<evidence type="ECO:0000256" key="8">
    <source>
        <dbReference type="ARBA" id="ARBA00022989"/>
    </source>
</evidence>
<dbReference type="InterPro" id="IPR023229">
    <property type="entry name" value="T2SS_M_periplasmic_sf"/>
</dbReference>
<keyword evidence="8 11" id="KW-1133">Transmembrane helix</keyword>
<dbReference type="SUPFAM" id="SSF103054">
    <property type="entry name" value="General secretion pathway protein M, EpsM"/>
    <property type="match status" value="1"/>
</dbReference>
<dbReference type="GO" id="GO:0015627">
    <property type="term" value="C:type II protein secretion system complex"/>
    <property type="evidence" value="ECO:0007669"/>
    <property type="project" value="InterPro"/>
</dbReference>
<evidence type="ECO:0000313" key="13">
    <source>
        <dbReference type="Proteomes" id="UP000286482"/>
    </source>
</evidence>
<keyword evidence="13" id="KW-1185">Reference proteome</keyword>
<comment type="similarity">
    <text evidence="2 10">Belongs to the GSP M family.</text>
</comment>
<protein>
    <recommendedName>
        <fullName evidence="10">Type II secretion system protein M</fullName>
        <shortName evidence="10">T2SS protein M</shortName>
    </recommendedName>
    <alternativeName>
        <fullName evidence="10">General secretion pathway protein M</fullName>
    </alternativeName>
</protein>
<evidence type="ECO:0000256" key="6">
    <source>
        <dbReference type="ARBA" id="ARBA00022692"/>
    </source>
</evidence>
<comment type="function">
    <text evidence="10">Inner membrane component of the type II secretion system required for the energy-dependent secretion of extracellular factors such as proteases and toxins from the periplasm.</text>
</comment>
<evidence type="ECO:0000256" key="1">
    <source>
        <dbReference type="ARBA" id="ARBA00004377"/>
    </source>
</evidence>
<evidence type="ECO:0000256" key="9">
    <source>
        <dbReference type="ARBA" id="ARBA00023136"/>
    </source>
</evidence>
<evidence type="ECO:0000256" key="10">
    <source>
        <dbReference type="PIRNR" id="PIRNR006291"/>
    </source>
</evidence>
<keyword evidence="5 10" id="KW-0997">Cell inner membrane</keyword>
<dbReference type="Pfam" id="PF04612">
    <property type="entry name" value="T2SSM"/>
    <property type="match status" value="1"/>
</dbReference>
<evidence type="ECO:0000256" key="5">
    <source>
        <dbReference type="ARBA" id="ARBA00022519"/>
    </source>
</evidence>
<organism evidence="12 13">
    <name type="scientific">Alginatibacterium sediminis</name>
    <dbReference type="NCBI Taxonomy" id="2164068"/>
    <lineage>
        <taxon>Bacteria</taxon>
        <taxon>Pseudomonadati</taxon>
        <taxon>Pseudomonadota</taxon>
        <taxon>Gammaproteobacteria</taxon>
        <taxon>Alteromonadales</taxon>
        <taxon>Alteromonadaceae</taxon>
        <taxon>Alginatibacterium</taxon>
    </lineage>
</organism>